<gene>
    <name evidence="2" type="ORF">ERS007661_03372</name>
</gene>
<feature type="region of interest" description="Disordered" evidence="1">
    <location>
        <begin position="51"/>
        <end position="137"/>
    </location>
</feature>
<evidence type="ECO:0000313" key="2">
    <source>
        <dbReference type="EMBL" id="CNV98004.1"/>
    </source>
</evidence>
<name>A0A655FQ11_MYCTX</name>
<feature type="compositionally biased region" description="Basic and acidic residues" evidence="1">
    <location>
        <begin position="158"/>
        <end position="185"/>
    </location>
</feature>
<protein>
    <submittedName>
        <fullName evidence="2">Uncharacterized protein</fullName>
    </submittedName>
</protein>
<dbReference type="Proteomes" id="UP000039217">
    <property type="component" value="Unassembled WGS sequence"/>
</dbReference>
<dbReference type="EMBL" id="CQQC01001474">
    <property type="protein sequence ID" value="CNV98004.1"/>
    <property type="molecule type" value="Genomic_DNA"/>
</dbReference>
<accession>A0A655FQ11</accession>
<proteinExistence type="predicted"/>
<feature type="compositionally biased region" description="Low complexity" evidence="1">
    <location>
        <begin position="56"/>
        <end position="69"/>
    </location>
</feature>
<dbReference type="AlphaFoldDB" id="A0A655FQ11"/>
<evidence type="ECO:0000256" key="1">
    <source>
        <dbReference type="SAM" id="MobiDB-lite"/>
    </source>
</evidence>
<organism evidence="2 3">
    <name type="scientific">Mycobacterium tuberculosis</name>
    <dbReference type="NCBI Taxonomy" id="1773"/>
    <lineage>
        <taxon>Bacteria</taxon>
        <taxon>Bacillati</taxon>
        <taxon>Actinomycetota</taxon>
        <taxon>Actinomycetes</taxon>
        <taxon>Mycobacteriales</taxon>
        <taxon>Mycobacteriaceae</taxon>
        <taxon>Mycobacterium</taxon>
        <taxon>Mycobacterium tuberculosis complex</taxon>
    </lineage>
</organism>
<reference evidence="2 3" key="1">
    <citation type="submission" date="2015-03" db="EMBL/GenBank/DDBJ databases">
        <authorList>
            <consortium name="Pathogen Informatics"/>
        </authorList>
    </citation>
    <scope>NUCLEOTIDE SEQUENCE [LARGE SCALE GENOMIC DNA]</scope>
    <source>
        <strain evidence="2 3">D00501624</strain>
    </source>
</reference>
<sequence length="191" mass="20088">MPGQPAAAFPGHRITVRPIGRCCGCPRDAATFGVLLRHPASGWYRLARSADHRAAGRPGRTGAGSAPRGPADHVRSNGRGQLPGCDAGRRPRGGDGQGTGRSLPCGSPRSGLAEGQAGAHTRLGGARGGMGLGTPARQALQYSPGRTRSGYRWIRDGGQDLQRNDRRHAGLADHQVSRDRGGSDRRLRRPT</sequence>
<evidence type="ECO:0000313" key="3">
    <source>
        <dbReference type="Proteomes" id="UP000039217"/>
    </source>
</evidence>
<feature type="region of interest" description="Disordered" evidence="1">
    <location>
        <begin position="158"/>
        <end position="191"/>
    </location>
</feature>